<dbReference type="EMBL" id="JBBPEH010000002">
    <property type="protein sequence ID" value="KAK7542068.1"/>
    <property type="molecule type" value="Genomic_DNA"/>
</dbReference>
<evidence type="ECO:0000313" key="2">
    <source>
        <dbReference type="Proteomes" id="UP001360953"/>
    </source>
</evidence>
<reference evidence="1 2" key="1">
    <citation type="submission" date="2024-04" db="EMBL/GenBank/DDBJ databases">
        <title>Phyllosticta paracitricarpa is synonymous to the EU quarantine fungus P. citricarpa based on phylogenomic analyses.</title>
        <authorList>
            <consortium name="Lawrence Berkeley National Laboratory"/>
            <person name="Van ingen-buijs V.A."/>
            <person name="Van westerhoven A.C."/>
            <person name="Haridas S."/>
            <person name="Skiadas P."/>
            <person name="Martin F."/>
            <person name="Groenewald J.Z."/>
            <person name="Crous P.W."/>
            <person name="Seidl M.F."/>
        </authorList>
    </citation>
    <scope>NUCLEOTIDE SEQUENCE [LARGE SCALE GENOMIC DNA]</scope>
    <source>
        <strain evidence="1 2">CPC 17464</strain>
    </source>
</reference>
<proteinExistence type="predicted"/>
<gene>
    <name evidence="1" type="ORF">J3D65DRAFT_199156</name>
</gene>
<evidence type="ECO:0008006" key="3">
    <source>
        <dbReference type="Google" id="ProtNLM"/>
    </source>
</evidence>
<dbReference type="GeneID" id="92027307"/>
<accession>A0ABR1M3A0</accession>
<name>A0ABR1M3A0_9PEZI</name>
<dbReference type="Proteomes" id="UP001360953">
    <property type="component" value="Unassembled WGS sequence"/>
</dbReference>
<evidence type="ECO:0000313" key="1">
    <source>
        <dbReference type="EMBL" id="KAK7542068.1"/>
    </source>
</evidence>
<dbReference type="RefSeq" id="XP_066658361.1">
    <property type="nucleotide sequence ID" value="XM_066794401.1"/>
</dbReference>
<organism evidence="1 2">
    <name type="scientific">Phyllosticta citribraziliensis</name>
    <dbReference type="NCBI Taxonomy" id="989973"/>
    <lineage>
        <taxon>Eukaryota</taxon>
        <taxon>Fungi</taxon>
        <taxon>Dikarya</taxon>
        <taxon>Ascomycota</taxon>
        <taxon>Pezizomycotina</taxon>
        <taxon>Dothideomycetes</taxon>
        <taxon>Dothideomycetes incertae sedis</taxon>
        <taxon>Botryosphaeriales</taxon>
        <taxon>Phyllostictaceae</taxon>
        <taxon>Phyllosticta</taxon>
    </lineage>
</organism>
<protein>
    <recommendedName>
        <fullName evidence="3">Secreted protein</fullName>
    </recommendedName>
</protein>
<comment type="caution">
    <text evidence="1">The sequence shown here is derived from an EMBL/GenBank/DDBJ whole genome shotgun (WGS) entry which is preliminary data.</text>
</comment>
<keyword evidence="2" id="KW-1185">Reference proteome</keyword>
<sequence length="222" mass="24690">MTPSPLLSCTVLLGGGGLDLTASSAICCRLWAAATPKHSLRQLGGDPGHGSLESRLMIEGRGRGLQKIRLSIFDCQKRAVSSKILRRRLCIETWSLCNIISRLRSVTQFDERGVGLLWLPWSHVVRAVLKTLAVFCSAHVSLPRKVSTLHLSTLCVDRRGPARLHAMTICRRDKRIRLLRKLACYYSSSFFPLNSRVNRPSDHESNTEPIALVSNLHAAAER</sequence>